<dbReference type="EMBL" id="JACIDU010000011">
    <property type="protein sequence ID" value="MBB4104230.1"/>
    <property type="molecule type" value="Genomic_DNA"/>
</dbReference>
<dbReference type="InterPro" id="IPR036388">
    <property type="entry name" value="WH-like_DNA-bd_sf"/>
</dbReference>
<dbReference type="AlphaFoldDB" id="A0A7W6K2Z8"/>
<dbReference type="Pfam" id="PF00126">
    <property type="entry name" value="HTH_1"/>
    <property type="match status" value="1"/>
</dbReference>
<dbReference type="PROSITE" id="PS50931">
    <property type="entry name" value="HTH_LYSR"/>
    <property type="match status" value="1"/>
</dbReference>
<protein>
    <recommendedName>
        <fullName evidence="7">HTH-type transcriptional regulator TtuA</fullName>
    </recommendedName>
    <alternativeName>
        <fullName evidence="8">Tartrate utilization transcriptional regulator</fullName>
    </alternativeName>
</protein>
<dbReference type="InterPro" id="IPR005119">
    <property type="entry name" value="LysR_subst-bd"/>
</dbReference>
<name>A0A7W6K2Z8_9HYPH</name>
<dbReference type="InterPro" id="IPR036390">
    <property type="entry name" value="WH_DNA-bd_sf"/>
</dbReference>
<gene>
    <name evidence="10" type="ORF">GGQ66_002804</name>
</gene>
<evidence type="ECO:0000256" key="5">
    <source>
        <dbReference type="ARBA" id="ARBA00023163"/>
    </source>
</evidence>
<dbReference type="SUPFAM" id="SSF46785">
    <property type="entry name" value="Winged helix' DNA-binding domain"/>
    <property type="match status" value="1"/>
</dbReference>
<evidence type="ECO:0000256" key="1">
    <source>
        <dbReference type="ARBA" id="ARBA00009437"/>
    </source>
</evidence>
<dbReference type="Gene3D" id="1.10.10.10">
    <property type="entry name" value="Winged helix-like DNA-binding domain superfamily/Winged helix DNA-binding domain"/>
    <property type="match status" value="1"/>
</dbReference>
<evidence type="ECO:0000256" key="2">
    <source>
        <dbReference type="ARBA" id="ARBA00023015"/>
    </source>
</evidence>
<accession>A0A7W6K2Z8</accession>
<dbReference type="PANTHER" id="PTHR30346">
    <property type="entry name" value="TRANSCRIPTIONAL DUAL REGULATOR HCAR-RELATED"/>
    <property type="match status" value="1"/>
</dbReference>
<evidence type="ECO:0000259" key="9">
    <source>
        <dbReference type="PROSITE" id="PS50931"/>
    </source>
</evidence>
<dbReference type="CDD" id="cd08411">
    <property type="entry name" value="PBP2_OxyR"/>
    <property type="match status" value="1"/>
</dbReference>
<evidence type="ECO:0000256" key="7">
    <source>
        <dbReference type="ARBA" id="ARBA00067332"/>
    </source>
</evidence>
<comment type="function">
    <text evidence="6">Transcriptional regulator of the ttuABCDE tartrate utilization operon.</text>
</comment>
<evidence type="ECO:0000256" key="6">
    <source>
        <dbReference type="ARBA" id="ARBA00054626"/>
    </source>
</evidence>
<evidence type="ECO:0000313" key="10">
    <source>
        <dbReference type="EMBL" id="MBB4104230.1"/>
    </source>
</evidence>
<comment type="similarity">
    <text evidence="1">Belongs to the LysR transcriptional regulatory family.</text>
</comment>
<keyword evidence="11" id="KW-1185">Reference proteome</keyword>
<evidence type="ECO:0000256" key="4">
    <source>
        <dbReference type="ARBA" id="ARBA00023159"/>
    </source>
</evidence>
<proteinExistence type="inferred from homology"/>
<keyword evidence="2" id="KW-0805">Transcription regulation</keyword>
<dbReference type="GO" id="GO:0003677">
    <property type="term" value="F:DNA binding"/>
    <property type="evidence" value="ECO:0007669"/>
    <property type="project" value="UniProtKB-KW"/>
</dbReference>
<dbReference type="GO" id="GO:0032993">
    <property type="term" value="C:protein-DNA complex"/>
    <property type="evidence" value="ECO:0007669"/>
    <property type="project" value="TreeGrafter"/>
</dbReference>
<sequence>MPIMLTIRQMRYFDALATTRHFGRAAELANVTQPALSTQIMEMENHLGVKLVERARGATLLTARGEEVLAQVRAILAQIDTLEQSAQQSQGLLDGKVRIGIIPTVAPYLVPHLVPYLRGTYPDVQIELREAVTDHLIADLGEGRLDAVVAALPIEAAFLRSRPLLTDRFFMAMAENDRDVILSPLTEAEVDPERLLLLEEGHCLRDQALGVCGVAEKRSLVNIGATSMTTLLQMVAYDMGMTLIPEMAIPTEAARNRLTIVPFRDPAPSRQIALFWRASDARLSGMGALAEAIMACAPRVDA</sequence>
<dbReference type="Pfam" id="PF03466">
    <property type="entry name" value="LysR_substrate"/>
    <property type="match status" value="1"/>
</dbReference>
<keyword evidence="3" id="KW-0238">DNA-binding</keyword>
<dbReference type="InterPro" id="IPR000847">
    <property type="entry name" value="LysR_HTH_N"/>
</dbReference>
<dbReference type="PANTHER" id="PTHR30346:SF26">
    <property type="entry name" value="HYDROGEN PEROXIDE-INDUCIBLE GENES ACTIVATOR"/>
    <property type="match status" value="1"/>
</dbReference>
<dbReference type="GO" id="GO:0003700">
    <property type="term" value="F:DNA-binding transcription factor activity"/>
    <property type="evidence" value="ECO:0007669"/>
    <property type="project" value="InterPro"/>
</dbReference>
<evidence type="ECO:0000313" key="11">
    <source>
        <dbReference type="Proteomes" id="UP000584824"/>
    </source>
</evidence>
<dbReference type="FunFam" id="1.10.10.10:FF:000001">
    <property type="entry name" value="LysR family transcriptional regulator"/>
    <property type="match status" value="1"/>
</dbReference>
<comment type="caution">
    <text evidence="10">The sequence shown here is derived from an EMBL/GenBank/DDBJ whole genome shotgun (WGS) entry which is preliminary data.</text>
</comment>
<evidence type="ECO:0000256" key="8">
    <source>
        <dbReference type="ARBA" id="ARBA00083243"/>
    </source>
</evidence>
<dbReference type="Proteomes" id="UP000584824">
    <property type="component" value="Unassembled WGS sequence"/>
</dbReference>
<dbReference type="Gene3D" id="3.40.190.10">
    <property type="entry name" value="Periplasmic binding protein-like II"/>
    <property type="match status" value="2"/>
</dbReference>
<keyword evidence="4" id="KW-0010">Activator</keyword>
<dbReference type="PRINTS" id="PR00039">
    <property type="entry name" value="HTHLYSR"/>
</dbReference>
<reference evidence="10 11" key="1">
    <citation type="submission" date="2020-08" db="EMBL/GenBank/DDBJ databases">
        <title>Genomic Encyclopedia of Type Strains, Phase IV (KMG-IV): sequencing the most valuable type-strain genomes for metagenomic binning, comparative biology and taxonomic classification.</title>
        <authorList>
            <person name="Goeker M."/>
        </authorList>
    </citation>
    <scope>NUCLEOTIDE SEQUENCE [LARGE SCALE GENOMIC DNA]</scope>
    <source>
        <strain evidence="10 11">DSM 26385</strain>
    </source>
</reference>
<dbReference type="SUPFAM" id="SSF53850">
    <property type="entry name" value="Periplasmic binding protein-like II"/>
    <property type="match status" value="1"/>
</dbReference>
<feature type="domain" description="HTH lysR-type" evidence="9">
    <location>
        <begin position="5"/>
        <end position="62"/>
    </location>
</feature>
<organism evidence="10 11">
    <name type="scientific">Allorhizobium borbori</name>
    <dbReference type="NCBI Taxonomy" id="485907"/>
    <lineage>
        <taxon>Bacteria</taxon>
        <taxon>Pseudomonadati</taxon>
        <taxon>Pseudomonadota</taxon>
        <taxon>Alphaproteobacteria</taxon>
        <taxon>Hyphomicrobiales</taxon>
        <taxon>Rhizobiaceae</taxon>
        <taxon>Rhizobium/Agrobacterium group</taxon>
        <taxon>Allorhizobium</taxon>
    </lineage>
</organism>
<keyword evidence="5" id="KW-0804">Transcription</keyword>
<evidence type="ECO:0000256" key="3">
    <source>
        <dbReference type="ARBA" id="ARBA00023125"/>
    </source>
</evidence>